<dbReference type="Proteomes" id="UP000192468">
    <property type="component" value="Unassembled WGS sequence"/>
</dbReference>
<keyword evidence="5 12" id="KW-0812">Transmembrane</keyword>
<evidence type="ECO:0000256" key="9">
    <source>
        <dbReference type="ARBA" id="ARBA00022989"/>
    </source>
</evidence>
<keyword evidence="7 14" id="KW-0418">Kinase</keyword>
<evidence type="ECO:0000256" key="11">
    <source>
        <dbReference type="ARBA" id="ARBA00023136"/>
    </source>
</evidence>
<dbReference type="SUPFAM" id="SSF55874">
    <property type="entry name" value="ATPase domain of HSP90 chaperone/DNA topoisomerase II/histidine kinase"/>
    <property type="match status" value="1"/>
</dbReference>
<dbReference type="InterPro" id="IPR010559">
    <property type="entry name" value="Sig_transdc_His_kin_internal"/>
</dbReference>
<organism evidence="14 15">
    <name type="scientific">Clostridium acidisoli DSM 12555</name>
    <dbReference type="NCBI Taxonomy" id="1121291"/>
    <lineage>
        <taxon>Bacteria</taxon>
        <taxon>Bacillati</taxon>
        <taxon>Bacillota</taxon>
        <taxon>Clostridia</taxon>
        <taxon>Eubacteriales</taxon>
        <taxon>Clostridiaceae</taxon>
        <taxon>Clostridium</taxon>
    </lineage>
</organism>
<dbReference type="PROSITE" id="PS50885">
    <property type="entry name" value="HAMP"/>
    <property type="match status" value="1"/>
</dbReference>
<dbReference type="STRING" id="1121291.SAMN02745134_00592"/>
<sequence>MKCKIILFLKKIVKKNKNNSLMKKLILAYIIVIGIPIIFFSMNTFYELSNNAKQDAINKYNYELQNDCNNIEKSIYIMRNIINTALNNQELMSYLDSNKAVQTSELINFNDTTYKQLINLQNNNPSIKQINIFTSNSNVEEIWPLIYREDRIIDDDWYKKTLENNGAIYINVNHYDNDIKINSSNNEQSKDLVVSLYKEIVNSDNKYDGIIRVTMPSKDFLPNLFNKESSDNGQIFFYNLNGNELDTDENNLLLKNLKFNRNNFKIFIRDKLKKESGQLVYNQGSENYYILYKETPIANNYLISVIDITNVTKGIKNSRNDLLITSTLLLTVLLIFIYFVTKAILKRIYIVIDSIKKVGNGDLKLNIPVYGTDEAGILAHNFRKMMKTIDKLISENIHKEVIGKETELRALKSQIDGHFLFNTLENIRVMALVEENYIVADSLVSLADMMRYNIKWDNDYVSLKDEINYIKNYVALMTIRYDNQIILNIEIEDQYINKQILKLIIQPLVENAVKHGISEKLISENGTINIYIETDENFLYLVVKDDGKGMDNKKVLDLQDHINGKINMNFGLGLRNVNERIKLYYSEDCGVFVESKQWSYTKLTLKLLK</sequence>
<dbReference type="RefSeq" id="WP_084113776.1">
    <property type="nucleotide sequence ID" value="NZ_FWXH01000002.1"/>
</dbReference>
<dbReference type="InterPro" id="IPR003660">
    <property type="entry name" value="HAMP_dom"/>
</dbReference>
<keyword evidence="15" id="KW-1185">Reference proteome</keyword>
<dbReference type="SMART" id="SM00304">
    <property type="entry name" value="HAMP"/>
    <property type="match status" value="1"/>
</dbReference>
<protein>
    <submittedName>
        <fullName evidence="14">Two-component system, sensor histidine kinase YesM</fullName>
    </submittedName>
</protein>
<keyword evidence="9 12" id="KW-1133">Transmembrane helix</keyword>
<keyword evidence="6" id="KW-0547">Nucleotide-binding</keyword>
<evidence type="ECO:0000256" key="10">
    <source>
        <dbReference type="ARBA" id="ARBA00023012"/>
    </source>
</evidence>
<dbReference type="GO" id="GO:0000155">
    <property type="term" value="F:phosphorelay sensor kinase activity"/>
    <property type="evidence" value="ECO:0007669"/>
    <property type="project" value="InterPro"/>
</dbReference>
<dbReference type="SUPFAM" id="SSF158472">
    <property type="entry name" value="HAMP domain-like"/>
    <property type="match status" value="1"/>
</dbReference>
<evidence type="ECO:0000256" key="6">
    <source>
        <dbReference type="ARBA" id="ARBA00022741"/>
    </source>
</evidence>
<dbReference type="EMBL" id="FWXH01000002">
    <property type="protein sequence ID" value="SMC18522.1"/>
    <property type="molecule type" value="Genomic_DNA"/>
</dbReference>
<evidence type="ECO:0000256" key="1">
    <source>
        <dbReference type="ARBA" id="ARBA00004651"/>
    </source>
</evidence>
<reference evidence="14 15" key="1">
    <citation type="submission" date="2017-04" db="EMBL/GenBank/DDBJ databases">
        <authorList>
            <person name="Afonso C.L."/>
            <person name="Miller P.J."/>
            <person name="Scott M.A."/>
            <person name="Spackman E."/>
            <person name="Goraichik I."/>
            <person name="Dimitrov K.M."/>
            <person name="Suarez D.L."/>
            <person name="Swayne D.E."/>
        </authorList>
    </citation>
    <scope>NUCLEOTIDE SEQUENCE [LARGE SCALE GENOMIC DNA]</scope>
    <source>
        <strain evidence="14 15">DSM 12555</strain>
    </source>
</reference>
<evidence type="ECO:0000256" key="3">
    <source>
        <dbReference type="ARBA" id="ARBA00022553"/>
    </source>
</evidence>
<dbReference type="InterPro" id="IPR050640">
    <property type="entry name" value="Bact_2-comp_sensor_kinase"/>
</dbReference>
<gene>
    <name evidence="14" type="ORF">SAMN02745134_00592</name>
</gene>
<keyword evidence="8" id="KW-0067">ATP-binding</keyword>
<dbReference type="GO" id="GO:0005524">
    <property type="term" value="F:ATP binding"/>
    <property type="evidence" value="ECO:0007669"/>
    <property type="project" value="UniProtKB-KW"/>
</dbReference>
<dbReference type="InterPro" id="IPR003594">
    <property type="entry name" value="HATPase_dom"/>
</dbReference>
<feature type="transmembrane region" description="Helical" evidence="12">
    <location>
        <begin position="322"/>
        <end position="340"/>
    </location>
</feature>
<keyword evidence="10" id="KW-0902">Two-component regulatory system</keyword>
<comment type="subcellular location">
    <subcellularLocation>
        <location evidence="1">Cell membrane</location>
        <topology evidence="1">Multi-pass membrane protein</topology>
    </subcellularLocation>
</comment>
<dbReference type="GO" id="GO:0005886">
    <property type="term" value="C:plasma membrane"/>
    <property type="evidence" value="ECO:0007669"/>
    <property type="project" value="UniProtKB-SubCell"/>
</dbReference>
<evidence type="ECO:0000313" key="15">
    <source>
        <dbReference type="Proteomes" id="UP000192468"/>
    </source>
</evidence>
<dbReference type="Gene3D" id="6.10.340.10">
    <property type="match status" value="1"/>
</dbReference>
<evidence type="ECO:0000313" key="14">
    <source>
        <dbReference type="EMBL" id="SMC18522.1"/>
    </source>
</evidence>
<keyword evidence="4" id="KW-0808">Transferase</keyword>
<dbReference type="Pfam" id="PF06580">
    <property type="entry name" value="His_kinase"/>
    <property type="match status" value="1"/>
</dbReference>
<dbReference type="PANTHER" id="PTHR34220">
    <property type="entry name" value="SENSOR HISTIDINE KINASE YPDA"/>
    <property type="match status" value="1"/>
</dbReference>
<dbReference type="AlphaFoldDB" id="A0A1W1X3P4"/>
<dbReference type="PANTHER" id="PTHR34220:SF11">
    <property type="entry name" value="SENSOR PROTEIN KINASE HPTS"/>
    <property type="match status" value="1"/>
</dbReference>
<evidence type="ECO:0000256" key="12">
    <source>
        <dbReference type="SAM" id="Phobius"/>
    </source>
</evidence>
<evidence type="ECO:0000256" key="7">
    <source>
        <dbReference type="ARBA" id="ARBA00022777"/>
    </source>
</evidence>
<dbReference type="OrthoDB" id="9809348at2"/>
<evidence type="ECO:0000256" key="2">
    <source>
        <dbReference type="ARBA" id="ARBA00022475"/>
    </source>
</evidence>
<dbReference type="Gene3D" id="3.30.565.10">
    <property type="entry name" value="Histidine kinase-like ATPase, C-terminal domain"/>
    <property type="match status" value="1"/>
</dbReference>
<evidence type="ECO:0000256" key="5">
    <source>
        <dbReference type="ARBA" id="ARBA00022692"/>
    </source>
</evidence>
<evidence type="ECO:0000259" key="13">
    <source>
        <dbReference type="PROSITE" id="PS50885"/>
    </source>
</evidence>
<dbReference type="CDD" id="cd06225">
    <property type="entry name" value="HAMP"/>
    <property type="match status" value="1"/>
</dbReference>
<dbReference type="InterPro" id="IPR036890">
    <property type="entry name" value="HATPase_C_sf"/>
</dbReference>
<proteinExistence type="predicted"/>
<feature type="transmembrane region" description="Helical" evidence="12">
    <location>
        <begin position="21"/>
        <end position="42"/>
    </location>
</feature>
<dbReference type="Pfam" id="PF02518">
    <property type="entry name" value="HATPase_c"/>
    <property type="match status" value="1"/>
</dbReference>
<keyword evidence="2" id="KW-1003">Cell membrane</keyword>
<name>A0A1W1X3P4_9CLOT</name>
<accession>A0A1W1X3P4</accession>
<dbReference type="Pfam" id="PF00672">
    <property type="entry name" value="HAMP"/>
    <property type="match status" value="1"/>
</dbReference>
<keyword evidence="3" id="KW-0597">Phosphoprotein</keyword>
<evidence type="ECO:0000256" key="8">
    <source>
        <dbReference type="ARBA" id="ARBA00022840"/>
    </source>
</evidence>
<feature type="domain" description="HAMP" evidence="13">
    <location>
        <begin position="342"/>
        <end position="394"/>
    </location>
</feature>
<evidence type="ECO:0000256" key="4">
    <source>
        <dbReference type="ARBA" id="ARBA00022679"/>
    </source>
</evidence>
<keyword evidence="11 12" id="KW-0472">Membrane</keyword>